<dbReference type="InterPro" id="IPR004412">
    <property type="entry name" value="GatA"/>
</dbReference>
<evidence type="ECO:0000259" key="8">
    <source>
        <dbReference type="Pfam" id="PF01425"/>
    </source>
</evidence>
<dbReference type="InterPro" id="IPR020556">
    <property type="entry name" value="Amidase_CS"/>
</dbReference>
<evidence type="ECO:0000256" key="5">
    <source>
        <dbReference type="ARBA" id="ARBA00022917"/>
    </source>
</evidence>
<accession>A0A7C1BFA8</accession>
<dbReference type="AlphaFoldDB" id="A0A7C1BFA8"/>
<dbReference type="InterPro" id="IPR000120">
    <property type="entry name" value="Amidase"/>
</dbReference>
<comment type="function">
    <text evidence="7">Allows the formation of correctly charged Gln-tRNA(Gln) through the transamidation of misacylated Glu-tRNA(Gln) in organisms which lack glutaminyl-tRNA synthetase. The reaction takes place in the presence of glutamine and ATP through an activated gamma-phospho-Glu-tRNA(Gln).</text>
</comment>
<comment type="caution">
    <text evidence="9">The sequence shown here is derived from an EMBL/GenBank/DDBJ whole genome shotgun (WGS) entry which is preliminary data.</text>
</comment>
<dbReference type="PANTHER" id="PTHR11895">
    <property type="entry name" value="TRANSAMIDASE"/>
    <property type="match status" value="1"/>
</dbReference>
<gene>
    <name evidence="7 9" type="primary">gatA</name>
    <name evidence="9" type="ORF">ENG67_06890</name>
</gene>
<keyword evidence="5 7" id="KW-0648">Protein biosynthesis</keyword>
<dbReference type="Proteomes" id="UP000885931">
    <property type="component" value="Unassembled WGS sequence"/>
</dbReference>
<comment type="catalytic activity">
    <reaction evidence="6 7">
        <text>L-glutamyl-tRNA(Gln) + L-glutamine + ATP + H2O = L-glutaminyl-tRNA(Gln) + L-glutamate + ADP + phosphate + H(+)</text>
        <dbReference type="Rhea" id="RHEA:17521"/>
        <dbReference type="Rhea" id="RHEA-COMP:9681"/>
        <dbReference type="Rhea" id="RHEA-COMP:9684"/>
        <dbReference type="ChEBI" id="CHEBI:15377"/>
        <dbReference type="ChEBI" id="CHEBI:15378"/>
        <dbReference type="ChEBI" id="CHEBI:29985"/>
        <dbReference type="ChEBI" id="CHEBI:30616"/>
        <dbReference type="ChEBI" id="CHEBI:43474"/>
        <dbReference type="ChEBI" id="CHEBI:58359"/>
        <dbReference type="ChEBI" id="CHEBI:78520"/>
        <dbReference type="ChEBI" id="CHEBI:78521"/>
        <dbReference type="ChEBI" id="CHEBI:456216"/>
        <dbReference type="EC" id="6.3.5.7"/>
    </reaction>
</comment>
<dbReference type="GO" id="GO:0030956">
    <property type="term" value="C:glutamyl-tRNA(Gln) amidotransferase complex"/>
    <property type="evidence" value="ECO:0007669"/>
    <property type="project" value="InterPro"/>
</dbReference>
<keyword evidence="2 7" id="KW-0436">Ligase</keyword>
<dbReference type="InterPro" id="IPR023631">
    <property type="entry name" value="Amidase_dom"/>
</dbReference>
<protein>
    <recommendedName>
        <fullName evidence="7">Glutamyl-tRNA(Gln) amidotransferase subunit A</fullName>
        <shortName evidence="7">Glu-ADT subunit A</shortName>
        <ecNumber evidence="7">6.3.5.7</ecNumber>
    </recommendedName>
</protein>
<dbReference type="EC" id="6.3.5.7" evidence="7"/>
<feature type="active site" description="Acyl-ester intermediate" evidence="7">
    <location>
        <position position="176"/>
    </location>
</feature>
<dbReference type="EMBL" id="DRBW01000252">
    <property type="protein sequence ID" value="HDM90914.1"/>
    <property type="molecule type" value="Genomic_DNA"/>
</dbReference>
<evidence type="ECO:0000256" key="1">
    <source>
        <dbReference type="ARBA" id="ARBA00008069"/>
    </source>
</evidence>
<dbReference type="PANTHER" id="PTHR11895:SF151">
    <property type="entry name" value="GLUTAMYL-TRNA(GLN) AMIDOTRANSFERASE SUBUNIT A"/>
    <property type="match status" value="1"/>
</dbReference>
<comment type="subunit">
    <text evidence="7">Heterotrimer of A, B and C subunits.</text>
</comment>
<evidence type="ECO:0000256" key="7">
    <source>
        <dbReference type="HAMAP-Rule" id="MF_00120"/>
    </source>
</evidence>
<comment type="similarity">
    <text evidence="1 7">Belongs to the amidase family. GatA subfamily.</text>
</comment>
<dbReference type="GO" id="GO:0006412">
    <property type="term" value="P:translation"/>
    <property type="evidence" value="ECO:0007669"/>
    <property type="project" value="UniProtKB-UniRule"/>
</dbReference>
<evidence type="ECO:0000256" key="3">
    <source>
        <dbReference type="ARBA" id="ARBA00022741"/>
    </source>
</evidence>
<dbReference type="NCBIfam" id="TIGR00132">
    <property type="entry name" value="gatA"/>
    <property type="match status" value="1"/>
</dbReference>
<feature type="active site" description="Charge relay system" evidence="7">
    <location>
        <position position="77"/>
    </location>
</feature>
<feature type="active site" description="Charge relay system" evidence="7">
    <location>
        <position position="152"/>
    </location>
</feature>
<keyword evidence="3 7" id="KW-0547">Nucleotide-binding</keyword>
<proteinExistence type="inferred from homology"/>
<feature type="domain" description="Amidase" evidence="8">
    <location>
        <begin position="24"/>
        <end position="465"/>
    </location>
</feature>
<dbReference type="Pfam" id="PF01425">
    <property type="entry name" value="Amidase"/>
    <property type="match status" value="1"/>
</dbReference>
<dbReference type="HAMAP" id="MF_00120">
    <property type="entry name" value="GatA"/>
    <property type="match status" value="1"/>
</dbReference>
<dbReference type="PROSITE" id="PS00571">
    <property type="entry name" value="AMIDASES"/>
    <property type="match status" value="1"/>
</dbReference>
<keyword evidence="4 7" id="KW-0067">ATP-binding</keyword>
<evidence type="ECO:0000256" key="2">
    <source>
        <dbReference type="ARBA" id="ARBA00022598"/>
    </source>
</evidence>
<dbReference type="GO" id="GO:0050567">
    <property type="term" value="F:glutaminyl-tRNA synthase (glutamine-hydrolyzing) activity"/>
    <property type="evidence" value="ECO:0007669"/>
    <property type="project" value="UniProtKB-UniRule"/>
</dbReference>
<reference evidence="9" key="1">
    <citation type="journal article" date="2020" name="mSystems">
        <title>Genome- and Community-Level Interaction Insights into Carbon Utilization and Element Cycling Functions of Hydrothermarchaeota in Hydrothermal Sediment.</title>
        <authorList>
            <person name="Zhou Z."/>
            <person name="Liu Y."/>
            <person name="Xu W."/>
            <person name="Pan J."/>
            <person name="Luo Z.H."/>
            <person name="Li M."/>
        </authorList>
    </citation>
    <scope>NUCLEOTIDE SEQUENCE [LARGE SCALE GENOMIC DNA]</scope>
    <source>
        <strain evidence="9">HyVt-237</strain>
    </source>
</reference>
<dbReference type="Gene3D" id="3.90.1300.10">
    <property type="entry name" value="Amidase signature (AS) domain"/>
    <property type="match status" value="1"/>
</dbReference>
<sequence length="479" mass="52473">MELHRLPIHELHDLLRKGEIKVSEILEDVIAVIEEREKEINAYISLFLEEAREKALELDEKLNEDIQFLFGIPVAVKDNIVMDIGETTCASRILLGYKAPYTATAVKKLTEKNAIITGKTNLDEFAMGSTGEYSHFGPTRNPLAPERVVGGSSSGSAAAVAAGEAIAALGSDTGGSVRLPAAYTGTVGFKPTYGRISRYGLVAFASSLDQISVITRDVRDAAIMFTAISGFDPHDSTSAELEVPSFEEIFSESLRSFKIGLPSEYFVEGIEPEIRDKVLKAAELLAQNGFTVKEISMPHTRYAVAVYYLIATSEASSNLARYDGVRYGFRAPDAEDLDSLYELTRTGGFGEEVKRRIMMGTFALSAGYYEAYYLKAQKARRLIREDFERAFEDVDLILAPTQPAPPPLIGEKIEDPLSVYLLDIYTVTANLAGLPAISIPCGKTEEGLPIGLQFIGRAFDEKTLLRAAARAEAIFSFRS</sequence>
<dbReference type="InterPro" id="IPR036928">
    <property type="entry name" value="AS_sf"/>
</dbReference>
<evidence type="ECO:0000256" key="4">
    <source>
        <dbReference type="ARBA" id="ARBA00022840"/>
    </source>
</evidence>
<evidence type="ECO:0000313" key="9">
    <source>
        <dbReference type="EMBL" id="HDM90914.1"/>
    </source>
</evidence>
<dbReference type="SUPFAM" id="SSF75304">
    <property type="entry name" value="Amidase signature (AS) enzymes"/>
    <property type="match status" value="1"/>
</dbReference>
<name>A0A7C1BFA8_UNCW3</name>
<dbReference type="GO" id="GO:0005524">
    <property type="term" value="F:ATP binding"/>
    <property type="evidence" value="ECO:0007669"/>
    <property type="project" value="UniProtKB-KW"/>
</dbReference>
<organism evidence="9">
    <name type="scientific">candidate division WOR-3 bacterium</name>
    <dbReference type="NCBI Taxonomy" id="2052148"/>
    <lineage>
        <taxon>Bacteria</taxon>
        <taxon>Bacteria division WOR-3</taxon>
    </lineage>
</organism>
<evidence type="ECO:0000256" key="6">
    <source>
        <dbReference type="ARBA" id="ARBA00047407"/>
    </source>
</evidence>